<reference evidence="3" key="1">
    <citation type="submission" date="2016-06" db="EMBL/GenBank/DDBJ databases">
        <authorList>
            <person name="Sutton G."/>
            <person name="Brinkac L."/>
            <person name="Sanka R."/>
            <person name="Adams M."/>
            <person name="Lau E."/>
            <person name="Mehaffy C."/>
            <person name="Tameris M."/>
            <person name="Hatherill M."/>
            <person name="Hanekom W."/>
            <person name="Mahomed H."/>
            <person name="Mcshane H."/>
        </authorList>
    </citation>
    <scope>NUCLEOTIDE SEQUENCE [LARGE SCALE GENOMIC DNA]</scope>
    <source>
        <strain evidence="3">852014-51077_SCH5608930-a</strain>
    </source>
</reference>
<dbReference type="SUPFAM" id="SSF51735">
    <property type="entry name" value="NAD(P)-binding Rossmann-fold domains"/>
    <property type="match status" value="1"/>
</dbReference>
<protein>
    <submittedName>
        <fullName evidence="2">Epimerase</fullName>
    </submittedName>
</protein>
<dbReference type="RefSeq" id="WP_064855549.1">
    <property type="nucleotide sequence ID" value="NZ_LZIM01000116.1"/>
</dbReference>
<dbReference type="OrthoDB" id="9787292at2"/>
<feature type="domain" description="NAD-dependent epimerase/dehydratase" evidence="1">
    <location>
        <begin position="15"/>
        <end position="125"/>
    </location>
</feature>
<gene>
    <name evidence="2" type="ORF">A5771_10930</name>
</gene>
<dbReference type="Pfam" id="PF01370">
    <property type="entry name" value="Epimerase"/>
    <property type="match status" value="1"/>
</dbReference>
<evidence type="ECO:0000313" key="2">
    <source>
        <dbReference type="EMBL" id="OBG04762.1"/>
    </source>
</evidence>
<proteinExistence type="predicted"/>
<evidence type="ECO:0000259" key="1">
    <source>
        <dbReference type="Pfam" id="PF01370"/>
    </source>
</evidence>
<dbReference type="AlphaFoldDB" id="A0A1A2DRB3"/>
<dbReference type="Gene3D" id="3.40.50.720">
    <property type="entry name" value="NAD(P)-binding Rossmann-like Domain"/>
    <property type="match status" value="1"/>
</dbReference>
<dbReference type="InterPro" id="IPR001509">
    <property type="entry name" value="Epimerase_deHydtase"/>
</dbReference>
<evidence type="ECO:0000313" key="3">
    <source>
        <dbReference type="Proteomes" id="UP000093985"/>
    </source>
</evidence>
<dbReference type="InterPro" id="IPR036291">
    <property type="entry name" value="NAD(P)-bd_dom_sf"/>
</dbReference>
<sequence length="203" mass="21107">MTAGGSAAGRRIFFAGASGVIGARLVPLLIDAGHTVGAMTRSAGKAARLAALGAQPIVCDVFDRPALTRAVRSFAPDVLLHELTDLPDDLAELPAESLVNARIRAEGTRNLIEALDISRPAKVIAQSVAWTMQPGREADAVAFLEEAVLAAEGVVLRYGLFYGPGTYYPGELPPAPRVHIDTAVAVTLKALDAAPGVMTVVDS</sequence>
<name>A0A1A2DRB3_MYCSD</name>
<organism evidence="2 3">
    <name type="scientific">Mycolicibacter sinensis (strain JDM601)</name>
    <name type="common">Mycobacterium sinense</name>
    <dbReference type="NCBI Taxonomy" id="875328"/>
    <lineage>
        <taxon>Bacteria</taxon>
        <taxon>Bacillati</taxon>
        <taxon>Actinomycetota</taxon>
        <taxon>Actinomycetes</taxon>
        <taxon>Mycobacteriales</taxon>
        <taxon>Mycobacteriaceae</taxon>
        <taxon>Mycolicibacter</taxon>
    </lineage>
</organism>
<dbReference type="Proteomes" id="UP000093985">
    <property type="component" value="Unassembled WGS sequence"/>
</dbReference>
<accession>A0A1A2DRB3</accession>
<dbReference type="EMBL" id="LZIN01000065">
    <property type="protein sequence ID" value="OBG04762.1"/>
    <property type="molecule type" value="Genomic_DNA"/>
</dbReference>
<comment type="caution">
    <text evidence="2">The sequence shown here is derived from an EMBL/GenBank/DDBJ whole genome shotgun (WGS) entry which is preliminary data.</text>
</comment>